<dbReference type="InterPro" id="IPR008042">
    <property type="entry name" value="Retrotrans_Pao"/>
</dbReference>
<accession>A0A183U5M7</accession>
<dbReference type="InterPro" id="IPR043502">
    <property type="entry name" value="DNA/RNA_pol_sf"/>
</dbReference>
<organism evidence="3 4">
    <name type="scientific">Toxocara canis</name>
    <name type="common">Canine roundworm</name>
    <dbReference type="NCBI Taxonomy" id="6265"/>
    <lineage>
        <taxon>Eukaryota</taxon>
        <taxon>Metazoa</taxon>
        <taxon>Ecdysozoa</taxon>
        <taxon>Nematoda</taxon>
        <taxon>Chromadorea</taxon>
        <taxon>Rhabditida</taxon>
        <taxon>Spirurina</taxon>
        <taxon>Ascaridomorpha</taxon>
        <taxon>Ascaridoidea</taxon>
        <taxon>Toxocaridae</taxon>
        <taxon>Toxocara</taxon>
    </lineage>
</organism>
<evidence type="ECO:0000259" key="1">
    <source>
        <dbReference type="Pfam" id="PF00078"/>
    </source>
</evidence>
<dbReference type="PANTHER" id="PTHR47331">
    <property type="entry name" value="PHD-TYPE DOMAIN-CONTAINING PROTEIN"/>
    <property type="match status" value="1"/>
</dbReference>
<gene>
    <name evidence="2" type="ORF">TCNE_LOCUS3797</name>
</gene>
<name>A0A183U5M7_TOXCA</name>
<evidence type="ECO:0000313" key="2">
    <source>
        <dbReference type="EMBL" id="VDM29514.1"/>
    </source>
</evidence>
<dbReference type="EMBL" id="UYWY01005314">
    <property type="protein sequence ID" value="VDM29514.1"/>
    <property type="molecule type" value="Genomic_DNA"/>
</dbReference>
<evidence type="ECO:0000313" key="3">
    <source>
        <dbReference type="Proteomes" id="UP000050794"/>
    </source>
</evidence>
<dbReference type="Pfam" id="PF00078">
    <property type="entry name" value="RVT_1"/>
    <property type="match status" value="1"/>
</dbReference>
<dbReference type="SUPFAM" id="SSF56672">
    <property type="entry name" value="DNA/RNA polymerases"/>
    <property type="match status" value="1"/>
</dbReference>
<dbReference type="Proteomes" id="UP000050794">
    <property type="component" value="Unassembled WGS sequence"/>
</dbReference>
<dbReference type="AlphaFoldDB" id="A0A183U5M7"/>
<feature type="domain" description="Reverse transcriptase" evidence="1">
    <location>
        <begin position="10"/>
        <end position="139"/>
    </location>
</feature>
<dbReference type="Gene3D" id="3.30.70.270">
    <property type="match status" value="1"/>
</dbReference>
<evidence type="ECO:0000313" key="4">
    <source>
        <dbReference type="WBParaSite" id="TCNE_0000379701-mRNA-1"/>
    </source>
</evidence>
<dbReference type="InterPro" id="IPR000477">
    <property type="entry name" value="RT_dom"/>
</dbReference>
<reference evidence="4" key="1">
    <citation type="submission" date="2016-06" db="UniProtKB">
        <authorList>
            <consortium name="WormBaseParasite"/>
        </authorList>
    </citation>
    <scope>IDENTIFICATION</scope>
</reference>
<dbReference type="Gene3D" id="3.10.10.10">
    <property type="entry name" value="HIV Type 1 Reverse Transcriptase, subunit A, domain 1"/>
    <property type="match status" value="1"/>
</dbReference>
<protein>
    <submittedName>
        <fullName evidence="4">Reverse transcriptase domain-containing protein</fullName>
    </submittedName>
</protein>
<keyword evidence="3" id="KW-1185">Reference proteome</keyword>
<sequence length="267" mass="30996">MLIRFRLAPIIVVADVEKAFLQVQLKEGDRDSIRFLWMIERSKMFDPRNIQVYRFTRLPFGMVASPFLLASTISWHLNNVLTDGEVKSNKDRTWLKQLADEVRANVYVDNVMIGANTAEKAVRKYKALKQIFLEASMNLREWLLSDEEVNRRFEDSDRAEGGLSKRLGIGWNVHSDSLELKLKNCTRSNAEVVRKRKVLNQLASNYDPLGILLPTLFQGKLFFQRLWNEGWGRDEILDEDVAEEWRCLTEEWARHAVVTVPGLAYAH</sequence>
<dbReference type="WBParaSite" id="TCNE_0000379701-mRNA-1">
    <property type="protein sequence ID" value="TCNE_0000379701-mRNA-1"/>
    <property type="gene ID" value="TCNE_0000379701"/>
</dbReference>
<dbReference type="Pfam" id="PF05380">
    <property type="entry name" value="Peptidase_A17"/>
    <property type="match status" value="1"/>
</dbReference>
<reference evidence="2 3" key="2">
    <citation type="submission" date="2018-11" db="EMBL/GenBank/DDBJ databases">
        <authorList>
            <consortium name="Pathogen Informatics"/>
        </authorList>
    </citation>
    <scope>NUCLEOTIDE SEQUENCE [LARGE SCALE GENOMIC DNA]</scope>
</reference>
<dbReference type="InterPro" id="IPR043128">
    <property type="entry name" value="Rev_trsase/Diguanyl_cyclase"/>
</dbReference>
<proteinExistence type="predicted"/>